<evidence type="ECO:0000256" key="1">
    <source>
        <dbReference type="SAM" id="Phobius"/>
    </source>
</evidence>
<dbReference type="SUPFAM" id="SSF53448">
    <property type="entry name" value="Nucleotide-diphospho-sugar transferases"/>
    <property type="match status" value="1"/>
</dbReference>
<dbReference type="Gene3D" id="3.90.550.10">
    <property type="entry name" value="Spore Coat Polysaccharide Biosynthesis Protein SpsA, Chain A"/>
    <property type="match status" value="1"/>
</dbReference>
<proteinExistence type="predicted"/>
<dbReference type="EMBL" id="CP007028">
    <property type="protein sequence ID" value="AHE95987.1"/>
    <property type="molecule type" value="Genomic_DNA"/>
</dbReference>
<dbReference type="InterPro" id="IPR001173">
    <property type="entry name" value="Glyco_trans_2-like"/>
</dbReference>
<dbReference type="Pfam" id="PF00535">
    <property type="entry name" value="Glycos_transf_2"/>
    <property type="match status" value="1"/>
</dbReference>
<feature type="domain" description="Glycosyltransferase 2-like" evidence="2">
    <location>
        <begin position="11"/>
        <end position="137"/>
    </location>
</feature>
<evidence type="ECO:0000313" key="3">
    <source>
        <dbReference type="EMBL" id="AHE95987.1"/>
    </source>
</evidence>
<evidence type="ECO:0000259" key="2">
    <source>
        <dbReference type="Pfam" id="PF00535"/>
    </source>
</evidence>
<dbReference type="PANTHER" id="PTHR22916:SF3">
    <property type="entry name" value="UDP-GLCNAC:BETAGAL BETA-1,3-N-ACETYLGLUCOSAMINYLTRANSFERASE-LIKE PROTEIN 1"/>
    <property type="match status" value="1"/>
</dbReference>
<dbReference type="PANTHER" id="PTHR22916">
    <property type="entry name" value="GLYCOSYLTRANSFERASE"/>
    <property type="match status" value="1"/>
</dbReference>
<protein>
    <submittedName>
        <fullName evidence="3">Glucosyltransferase</fullName>
    </submittedName>
</protein>
<dbReference type="HOGENOM" id="CLU_025996_14_0_0"/>
<keyword evidence="1" id="KW-0472">Membrane</keyword>
<keyword evidence="1" id="KW-0812">Transmembrane</keyword>
<accession>W0DFF8</accession>
<dbReference type="STRING" id="75906.THERU_04030"/>
<keyword evidence="1" id="KW-1133">Transmembrane helix</keyword>
<organism evidence="4">
    <name type="scientific">Thermocrinis ruber</name>
    <dbReference type="NCBI Taxonomy" id="75906"/>
    <lineage>
        <taxon>Bacteria</taxon>
        <taxon>Pseudomonadati</taxon>
        <taxon>Aquificota</taxon>
        <taxon>Aquificia</taxon>
        <taxon>Aquificales</taxon>
        <taxon>Aquificaceae</taxon>
        <taxon>Thermocrinis</taxon>
    </lineage>
</organism>
<name>W0DFF8_9AQUI</name>
<dbReference type="eggNOG" id="COG0463">
    <property type="taxonomic scope" value="Bacteria"/>
</dbReference>
<gene>
    <name evidence="3" type="ORF">THERU_04030</name>
</gene>
<feature type="transmembrane region" description="Helical" evidence="1">
    <location>
        <begin position="282"/>
        <end position="305"/>
    </location>
</feature>
<sequence length="326" mass="38252">MEKIKNNPKVSVIIPTIGRESLIRTLESVLNQTYQNLEIIITDDTEEGKAKPLIERYLTDPRIKYVINTKYKHGPDGNKNNGLDNITGEYFTFVDDDDIIMPNAIEELLNVAIKGNYSIVFANCVDNIEGEFTGLHYGKDEEVCWLDWLCSRYEREYFFLIKTSILENDRFYDECWGGEGILMLKLFKKAQVSFYLHKALAKIYKVYIGSQDRVSLQYAKQAKRTYLKYVLFLQEFGNDMISHCPKTFIRHSLIGIYYSALVEEYKQAFKWCMDSVKAYPKLFFIPILWTLFCMILPKSFVIKFYENYSKRIRKLLLKMLIGGRSK</sequence>
<dbReference type="KEGG" id="trd:THERU_04030"/>
<keyword evidence="3" id="KW-0808">Transferase</keyword>
<evidence type="ECO:0000313" key="4">
    <source>
        <dbReference type="Proteomes" id="UP000018914"/>
    </source>
</evidence>
<dbReference type="InterPro" id="IPR029044">
    <property type="entry name" value="Nucleotide-diphossugar_trans"/>
</dbReference>
<keyword evidence="4" id="KW-1185">Reference proteome</keyword>
<dbReference type="CDD" id="cd00761">
    <property type="entry name" value="Glyco_tranf_GTA_type"/>
    <property type="match status" value="1"/>
</dbReference>
<dbReference type="Proteomes" id="UP000018914">
    <property type="component" value="Chromosome"/>
</dbReference>
<reference evidence="3 4" key="1">
    <citation type="submission" date="2013-12" db="EMBL/GenBank/DDBJ databases">
        <authorList>
            <consortium name="DOE Joint Genome Institute"/>
            <person name="Eisen J."/>
            <person name="Huntemann M."/>
            <person name="Han J."/>
            <person name="Chen A."/>
            <person name="Kyrpides N."/>
            <person name="Mavromatis K."/>
            <person name="Markowitz V."/>
            <person name="Palaniappan K."/>
            <person name="Ivanova N."/>
            <person name="Schaumberg A."/>
            <person name="Pati A."/>
            <person name="Liolios K."/>
            <person name="Nordberg H.P."/>
            <person name="Cantor M.N."/>
            <person name="Hua S.X."/>
            <person name="Woyke T."/>
        </authorList>
    </citation>
    <scope>NUCLEOTIDE SEQUENCE [LARGE SCALE GENOMIC DNA]</scope>
    <source>
        <strain evidence="3 4">DSM 23557</strain>
    </source>
</reference>
<dbReference type="AlphaFoldDB" id="W0DFF8"/>
<dbReference type="GO" id="GO:0016758">
    <property type="term" value="F:hexosyltransferase activity"/>
    <property type="evidence" value="ECO:0007669"/>
    <property type="project" value="UniProtKB-ARBA"/>
</dbReference>